<evidence type="ECO:0000313" key="1">
    <source>
        <dbReference type="EMBL" id="SDD98726.1"/>
    </source>
</evidence>
<dbReference type="EMBL" id="FNAP01000002">
    <property type="protein sequence ID" value="SDD98726.1"/>
    <property type="molecule type" value="Genomic_DNA"/>
</dbReference>
<reference evidence="1 2" key="1">
    <citation type="submission" date="2016-10" db="EMBL/GenBank/DDBJ databases">
        <authorList>
            <person name="de Groot N.N."/>
        </authorList>
    </citation>
    <scope>NUCLEOTIDE SEQUENCE [LARGE SCALE GENOMIC DNA]</scope>
    <source>
        <strain evidence="1 2">ATCC 700224</strain>
    </source>
</reference>
<accession>A0A1G6ZAE3</accession>
<organism evidence="1 2">
    <name type="scientific">Rhodospira trueperi</name>
    <dbReference type="NCBI Taxonomy" id="69960"/>
    <lineage>
        <taxon>Bacteria</taxon>
        <taxon>Pseudomonadati</taxon>
        <taxon>Pseudomonadota</taxon>
        <taxon>Alphaproteobacteria</taxon>
        <taxon>Rhodospirillales</taxon>
        <taxon>Rhodospirillaceae</taxon>
        <taxon>Rhodospira</taxon>
    </lineage>
</organism>
<evidence type="ECO:0000313" key="2">
    <source>
        <dbReference type="Proteomes" id="UP000199412"/>
    </source>
</evidence>
<dbReference type="AlphaFoldDB" id="A0A1G6ZAE3"/>
<name>A0A1G6ZAE3_9PROT</name>
<proteinExistence type="predicted"/>
<gene>
    <name evidence="1" type="ORF">SAMN05421720_102286</name>
</gene>
<dbReference type="STRING" id="69960.SAMN05421720_102286"/>
<dbReference type="InterPro" id="IPR019285">
    <property type="entry name" value="DUF2336"/>
</dbReference>
<keyword evidence="2" id="KW-1185">Reference proteome</keyword>
<dbReference type="InterPro" id="IPR016024">
    <property type="entry name" value="ARM-type_fold"/>
</dbReference>
<dbReference type="RefSeq" id="WP_092782930.1">
    <property type="nucleotide sequence ID" value="NZ_FNAP01000002.1"/>
</dbReference>
<dbReference type="InterPro" id="IPR011989">
    <property type="entry name" value="ARM-like"/>
</dbReference>
<dbReference type="Gene3D" id="1.25.10.10">
    <property type="entry name" value="Leucine-rich Repeat Variant"/>
    <property type="match status" value="1"/>
</dbReference>
<dbReference type="OrthoDB" id="7888976at2"/>
<evidence type="ECO:0008006" key="3">
    <source>
        <dbReference type="Google" id="ProtNLM"/>
    </source>
</evidence>
<dbReference type="Proteomes" id="UP000199412">
    <property type="component" value="Unassembled WGS sequence"/>
</dbReference>
<dbReference type="SUPFAM" id="SSF48371">
    <property type="entry name" value="ARM repeat"/>
    <property type="match status" value="1"/>
</dbReference>
<sequence>MTDLLRRLFKENSDNTLTYEEARELAAHDDVTVRRTLAHRTDLAPEVLYYLAGDDDAEVRGAIAGNVATPARAYLRLTDDGNEDVRLALVRRITALAPDLSDDERNRAREKVHESLTRLAQDAIPKVRALLAEALKDVAHAPPAVINRLARDAEIAVAAPVLTFSPVLTDADLLSIIENQPASEHLSAIARRPGGLTERVTEAIVGTDDTGAIADMLTNRGAQIREATLDALIDRAAAVPAWHGPLVRRPSLPDDAARRLAVYVSDTLVQALMLREDLTPEDAMAVSREMHRRLEPGADEGDLIDYGPDWRAALQELHAHIVKEIRAGTVGESDIRLAMDNDDRTRAIALLAALADISPMAVVAAVRASSPKGIVSLIWKAGLPASILADLQRWLAAIPPQEILRPDPDTGHFPLEISEMDWQIAMFRDLEETNREEPSGASGC</sequence>
<dbReference type="Pfam" id="PF10098">
    <property type="entry name" value="DUF2336"/>
    <property type="match status" value="1"/>
</dbReference>
<protein>
    <recommendedName>
        <fullName evidence="3">DUF2336 domain-containing protein</fullName>
    </recommendedName>
</protein>